<name>A0A5C3FYV9_PSEA2</name>
<feature type="region of interest" description="Disordered" evidence="1">
    <location>
        <begin position="135"/>
        <end position="160"/>
    </location>
</feature>
<reference evidence="2" key="1">
    <citation type="submission" date="2018-03" db="EMBL/GenBank/DDBJ databases">
        <authorList>
            <person name="Guldener U."/>
        </authorList>
    </citation>
    <scope>NUCLEOTIDE SEQUENCE [LARGE SCALE GENOMIC DNA]</scope>
    <source>
        <strain evidence="2">ATCC34888</strain>
    </source>
</reference>
<comment type="caution">
    <text evidence="2">The sequence shown here is derived from an EMBL/GenBank/DDBJ whole genome shotgun (WGS) entry which is preliminary data.</text>
</comment>
<dbReference type="AlphaFoldDB" id="A0A5C3FYV9"/>
<keyword evidence="3" id="KW-1185">Reference proteome</keyword>
<protein>
    <submittedName>
        <fullName evidence="2">Uncharacterized protein</fullName>
    </submittedName>
</protein>
<accession>A0A5C3FYV9</accession>
<dbReference type="Proteomes" id="UP000325008">
    <property type="component" value="Unassembled WGS sequence"/>
</dbReference>
<evidence type="ECO:0000313" key="2">
    <source>
        <dbReference type="EMBL" id="SPO48699.1"/>
    </source>
</evidence>
<evidence type="ECO:0000256" key="1">
    <source>
        <dbReference type="SAM" id="MobiDB-lite"/>
    </source>
</evidence>
<dbReference type="EMBL" id="OOIQ01000020">
    <property type="protein sequence ID" value="SPO48699.1"/>
    <property type="molecule type" value="Genomic_DNA"/>
</dbReference>
<gene>
    <name evidence="2" type="ORF">PSANT_06390</name>
</gene>
<evidence type="ECO:0000313" key="3">
    <source>
        <dbReference type="Proteomes" id="UP000325008"/>
    </source>
</evidence>
<organism evidence="2 3">
    <name type="scientific">Pseudozyma antarctica</name>
    <name type="common">Yeast</name>
    <name type="synonym">Candida antarctica</name>
    <dbReference type="NCBI Taxonomy" id="84753"/>
    <lineage>
        <taxon>Eukaryota</taxon>
        <taxon>Fungi</taxon>
        <taxon>Dikarya</taxon>
        <taxon>Basidiomycota</taxon>
        <taxon>Ustilaginomycotina</taxon>
        <taxon>Ustilaginomycetes</taxon>
        <taxon>Ustilaginales</taxon>
        <taxon>Ustilaginaceae</taxon>
        <taxon>Moesziomyces</taxon>
    </lineage>
</organism>
<proteinExistence type="predicted"/>
<sequence>MDIKHLWDVVGERCWVSRLARPFTCTGRSHRLIRALEASLHTPPQGYDAHTFGSLTQLDLILSLARVIDGPPSLSRIPTNTSVRVNHICQPEERHHTIEHINLLKQYRAADTCSGGSRLSPGAAASARSSVSSSASRQCPVAPSAPPPLEPAVADPALSAGPTAPPLNPAVTPLCSTQLFLLVLLRLVASNLWLQAVEI</sequence>